<accession>A0A6N9T8X3</accession>
<dbReference type="Gene3D" id="3.90.1570.10">
    <property type="entry name" value="tt1808, chain A"/>
    <property type="match status" value="1"/>
</dbReference>
<dbReference type="Proteomes" id="UP000469011">
    <property type="component" value="Unassembled WGS sequence"/>
</dbReference>
<reference evidence="2 3" key="1">
    <citation type="submission" date="2020-01" db="EMBL/GenBank/DDBJ databases">
        <title>Jiella pacifica sp. nov.</title>
        <authorList>
            <person name="Xue Z."/>
            <person name="Zhu S."/>
            <person name="Chen J."/>
            <person name="Yang J."/>
        </authorList>
    </citation>
    <scope>NUCLEOTIDE SEQUENCE [LARGE SCALE GENOMIC DNA]</scope>
    <source>
        <strain evidence="2 3">40Bstr34</strain>
    </source>
</reference>
<comment type="caution">
    <text evidence="2">The sequence shown here is derived from an EMBL/GenBank/DDBJ whole genome shotgun (WGS) entry which is preliminary data.</text>
</comment>
<name>A0A6N9T8X3_9HYPH</name>
<keyword evidence="2" id="KW-0540">Nuclease</keyword>
<keyword evidence="2" id="KW-0378">Hydrolase</keyword>
<sequence length="199" mass="22178">MSDAQTIKRMTPDEFYAWQLDQEQNYELVDGIPVLPAKAMTGASRRHDIITVNILRLLANQLRGKLCRPHTDDMSVRNPNGNLRRPDIIVDCKGGPDRSMETGEPRVLIEVLSPSTMAFDRFRKVEEYKTNDGVRVVLLVASESAEVIVWRRGGEGADAWRSEIVEGLAATIDLPEIGCELALEEVYEDTGVKDKPVGA</sequence>
<dbReference type="RefSeq" id="WP_163466326.1">
    <property type="nucleotide sequence ID" value="NZ_JAAAMG010000042.1"/>
</dbReference>
<evidence type="ECO:0000313" key="3">
    <source>
        <dbReference type="Proteomes" id="UP000469011"/>
    </source>
</evidence>
<protein>
    <submittedName>
        <fullName evidence="2">Uma2 family endonuclease</fullName>
    </submittedName>
</protein>
<dbReference type="SUPFAM" id="SSF52980">
    <property type="entry name" value="Restriction endonuclease-like"/>
    <property type="match status" value="1"/>
</dbReference>
<gene>
    <name evidence="2" type="ORF">GTK09_26070</name>
</gene>
<evidence type="ECO:0000313" key="2">
    <source>
        <dbReference type="EMBL" id="NDW07873.1"/>
    </source>
</evidence>
<evidence type="ECO:0000259" key="1">
    <source>
        <dbReference type="Pfam" id="PF05685"/>
    </source>
</evidence>
<dbReference type="AlphaFoldDB" id="A0A6N9T8X3"/>
<dbReference type="InterPro" id="IPR011335">
    <property type="entry name" value="Restrct_endonuc-II-like"/>
</dbReference>
<keyword evidence="3" id="KW-1185">Reference proteome</keyword>
<feature type="domain" description="Putative restriction endonuclease" evidence="1">
    <location>
        <begin position="13"/>
        <end position="177"/>
    </location>
</feature>
<dbReference type="InterPro" id="IPR012296">
    <property type="entry name" value="Nuclease_put_TT1808"/>
</dbReference>
<keyword evidence="2" id="KW-0255">Endonuclease</keyword>
<dbReference type="PANTHER" id="PTHR36558:SF1">
    <property type="entry name" value="RESTRICTION ENDONUCLEASE DOMAIN-CONTAINING PROTEIN-RELATED"/>
    <property type="match status" value="1"/>
</dbReference>
<dbReference type="GO" id="GO:0004519">
    <property type="term" value="F:endonuclease activity"/>
    <property type="evidence" value="ECO:0007669"/>
    <property type="project" value="UniProtKB-KW"/>
</dbReference>
<dbReference type="Pfam" id="PF05685">
    <property type="entry name" value="Uma2"/>
    <property type="match status" value="1"/>
</dbReference>
<dbReference type="InterPro" id="IPR008538">
    <property type="entry name" value="Uma2"/>
</dbReference>
<dbReference type="PANTHER" id="PTHR36558">
    <property type="entry name" value="GLR1098 PROTEIN"/>
    <property type="match status" value="1"/>
</dbReference>
<dbReference type="EMBL" id="JAAAMG010000042">
    <property type="protein sequence ID" value="NDW07873.1"/>
    <property type="molecule type" value="Genomic_DNA"/>
</dbReference>
<organism evidence="2 3">
    <name type="scientific">Jiella pacifica</name>
    <dbReference type="NCBI Taxonomy" id="2696469"/>
    <lineage>
        <taxon>Bacteria</taxon>
        <taxon>Pseudomonadati</taxon>
        <taxon>Pseudomonadota</taxon>
        <taxon>Alphaproteobacteria</taxon>
        <taxon>Hyphomicrobiales</taxon>
        <taxon>Aurantimonadaceae</taxon>
        <taxon>Jiella</taxon>
    </lineage>
</organism>
<dbReference type="CDD" id="cd06260">
    <property type="entry name" value="DUF820-like"/>
    <property type="match status" value="1"/>
</dbReference>
<proteinExistence type="predicted"/>